<evidence type="ECO:0000313" key="2">
    <source>
        <dbReference type="Proteomes" id="UP001500298"/>
    </source>
</evidence>
<proteinExistence type="predicted"/>
<keyword evidence="2" id="KW-1185">Reference proteome</keyword>
<dbReference type="RefSeq" id="WP_345372732.1">
    <property type="nucleotide sequence ID" value="NZ_BAABJX010000042.1"/>
</dbReference>
<name>A0ABP9DD72_9BACT</name>
<reference evidence="2" key="1">
    <citation type="journal article" date="2019" name="Int. J. Syst. Evol. Microbiol.">
        <title>The Global Catalogue of Microorganisms (GCM) 10K type strain sequencing project: providing services to taxonomists for standard genome sequencing and annotation.</title>
        <authorList>
            <consortium name="The Broad Institute Genomics Platform"/>
            <consortium name="The Broad Institute Genome Sequencing Center for Infectious Disease"/>
            <person name="Wu L."/>
            <person name="Ma J."/>
        </authorList>
    </citation>
    <scope>NUCLEOTIDE SEQUENCE [LARGE SCALE GENOMIC DNA]</scope>
    <source>
        <strain evidence="2">JCM 18326</strain>
    </source>
</reference>
<comment type="caution">
    <text evidence="1">The sequence shown here is derived from an EMBL/GenBank/DDBJ whole genome shotgun (WGS) entry which is preliminary data.</text>
</comment>
<dbReference type="EMBL" id="BAABJX010000042">
    <property type="protein sequence ID" value="GAA4840962.1"/>
    <property type="molecule type" value="Genomic_DNA"/>
</dbReference>
<dbReference type="Proteomes" id="UP001500298">
    <property type="component" value="Unassembled WGS sequence"/>
</dbReference>
<sequence length="134" mass="15702">MNTEEINKALVAIIEKKSELNSLSYEDEKYDDLEDELHDLEDDFVSDYGDALEDILMDVHDEICPDTDVLSPLSYIGQKYIKNGEDSYEVDYQQGVYVEVDDYIDKPTKLVFLPNPFRIFLNIDRQNRELVWPL</sequence>
<organism evidence="1 2">
    <name type="scientific">Algivirga pacifica</name>
    <dbReference type="NCBI Taxonomy" id="1162670"/>
    <lineage>
        <taxon>Bacteria</taxon>
        <taxon>Pseudomonadati</taxon>
        <taxon>Bacteroidota</taxon>
        <taxon>Cytophagia</taxon>
        <taxon>Cytophagales</taxon>
        <taxon>Flammeovirgaceae</taxon>
        <taxon>Algivirga</taxon>
    </lineage>
</organism>
<gene>
    <name evidence="1" type="ORF">GCM10023331_27460</name>
</gene>
<protein>
    <submittedName>
        <fullName evidence="1">Uncharacterized protein</fullName>
    </submittedName>
</protein>
<evidence type="ECO:0000313" key="1">
    <source>
        <dbReference type="EMBL" id="GAA4840962.1"/>
    </source>
</evidence>
<accession>A0ABP9DD72</accession>